<dbReference type="Pfam" id="PF00072">
    <property type="entry name" value="Response_reg"/>
    <property type="match status" value="1"/>
</dbReference>
<dbReference type="FunFam" id="3.40.50.2300:FF:000138">
    <property type="entry name" value="Two-component system sensor histidine kinase/response regulator"/>
    <property type="match status" value="1"/>
</dbReference>
<keyword evidence="3 11" id="KW-0597">Phosphoprotein</keyword>
<keyword evidence="4" id="KW-0808">Transferase</keyword>
<dbReference type="Pfam" id="PF00512">
    <property type="entry name" value="HisKA"/>
    <property type="match status" value="1"/>
</dbReference>
<accession>C6Y1N1</accession>
<evidence type="ECO:0000256" key="4">
    <source>
        <dbReference type="ARBA" id="ARBA00022679"/>
    </source>
</evidence>
<proteinExistence type="predicted"/>
<dbReference type="InterPro" id="IPR036890">
    <property type="entry name" value="HATPase_C_sf"/>
</dbReference>
<dbReference type="CDD" id="cd17574">
    <property type="entry name" value="REC_OmpR"/>
    <property type="match status" value="1"/>
</dbReference>
<protein>
    <recommendedName>
        <fullName evidence="2">histidine kinase</fullName>
        <ecNumber evidence="2">2.7.13.3</ecNumber>
    </recommendedName>
</protein>
<dbReference type="InterPro" id="IPR015943">
    <property type="entry name" value="WD40/YVTN_repeat-like_dom_sf"/>
</dbReference>
<dbReference type="SMART" id="SM00342">
    <property type="entry name" value="HTH_ARAC"/>
    <property type="match status" value="1"/>
</dbReference>
<keyword evidence="5" id="KW-0547">Nucleotide-binding</keyword>
<dbReference type="InterPro" id="IPR003661">
    <property type="entry name" value="HisK_dim/P_dom"/>
</dbReference>
<name>C6Y1N1_PEDHD</name>
<keyword evidence="12" id="KW-0732">Signal</keyword>
<dbReference type="InterPro" id="IPR003594">
    <property type="entry name" value="HATPase_dom"/>
</dbReference>
<evidence type="ECO:0000313" key="17">
    <source>
        <dbReference type="Proteomes" id="UP000000852"/>
    </source>
</evidence>
<evidence type="ECO:0000256" key="12">
    <source>
        <dbReference type="SAM" id="SignalP"/>
    </source>
</evidence>
<feature type="chain" id="PRO_5002974681" description="histidine kinase" evidence="12">
    <location>
        <begin position="42"/>
        <end position="1374"/>
    </location>
</feature>
<dbReference type="eggNOG" id="COG5002">
    <property type="taxonomic scope" value="Bacteria"/>
</dbReference>
<keyword evidence="10" id="KW-0804">Transcription</keyword>
<evidence type="ECO:0000256" key="10">
    <source>
        <dbReference type="ARBA" id="ARBA00023163"/>
    </source>
</evidence>
<dbReference type="SUPFAM" id="SSF47384">
    <property type="entry name" value="Homodimeric domain of signal transducing histidine kinase"/>
    <property type="match status" value="1"/>
</dbReference>
<comment type="catalytic activity">
    <reaction evidence="1">
        <text>ATP + protein L-histidine = ADP + protein N-phospho-L-histidine.</text>
        <dbReference type="EC" id="2.7.13.3"/>
    </reaction>
</comment>
<dbReference type="Gene3D" id="2.130.10.10">
    <property type="entry name" value="YVTN repeat-like/Quinoprotein amine dehydrogenase"/>
    <property type="match status" value="2"/>
</dbReference>
<feature type="domain" description="Histidine kinase" evidence="14">
    <location>
        <begin position="861"/>
        <end position="1076"/>
    </location>
</feature>
<evidence type="ECO:0000259" key="15">
    <source>
        <dbReference type="PROSITE" id="PS50110"/>
    </source>
</evidence>
<dbReference type="SUPFAM" id="SSF46689">
    <property type="entry name" value="Homeodomain-like"/>
    <property type="match status" value="1"/>
</dbReference>
<keyword evidence="17" id="KW-1185">Reference proteome</keyword>
<dbReference type="PROSITE" id="PS50110">
    <property type="entry name" value="RESPONSE_REGULATORY"/>
    <property type="match status" value="1"/>
</dbReference>
<evidence type="ECO:0000256" key="6">
    <source>
        <dbReference type="ARBA" id="ARBA00022777"/>
    </source>
</evidence>
<dbReference type="GO" id="GO:0000155">
    <property type="term" value="F:phosphorelay sensor kinase activity"/>
    <property type="evidence" value="ECO:0007669"/>
    <property type="project" value="InterPro"/>
</dbReference>
<dbReference type="SUPFAM" id="SSF52172">
    <property type="entry name" value="CheY-like"/>
    <property type="match status" value="1"/>
</dbReference>
<evidence type="ECO:0000256" key="9">
    <source>
        <dbReference type="ARBA" id="ARBA00023015"/>
    </source>
</evidence>
<dbReference type="eggNOG" id="COG3292">
    <property type="taxonomic scope" value="Bacteria"/>
</dbReference>
<dbReference type="InterPro" id="IPR001789">
    <property type="entry name" value="Sig_transdc_resp-reg_receiver"/>
</dbReference>
<dbReference type="Gene3D" id="3.30.565.10">
    <property type="entry name" value="Histidine kinase-like ATPase, C-terminal domain"/>
    <property type="match status" value="1"/>
</dbReference>
<keyword evidence="8" id="KW-0902">Two-component regulatory system</keyword>
<dbReference type="PROSITE" id="PS50109">
    <property type="entry name" value="HIS_KIN"/>
    <property type="match status" value="1"/>
</dbReference>
<dbReference type="InterPro" id="IPR005467">
    <property type="entry name" value="His_kinase_dom"/>
</dbReference>
<dbReference type="SMART" id="SM00448">
    <property type="entry name" value="REC"/>
    <property type="match status" value="1"/>
</dbReference>
<dbReference type="HOGENOM" id="CLU_000445_28_1_10"/>
<evidence type="ECO:0000256" key="7">
    <source>
        <dbReference type="ARBA" id="ARBA00022840"/>
    </source>
</evidence>
<feature type="domain" description="HTH araC/xylS-type" evidence="13">
    <location>
        <begin position="1269"/>
        <end position="1368"/>
    </location>
</feature>
<dbReference type="InterPro" id="IPR018060">
    <property type="entry name" value="HTH_AraC"/>
</dbReference>
<reference evidence="16 17" key="1">
    <citation type="journal article" date="2009" name="Stand. Genomic Sci.">
        <title>Complete genome sequence of Pedobacter heparinus type strain (HIM 762-3).</title>
        <authorList>
            <person name="Han C."/>
            <person name="Spring S."/>
            <person name="Lapidus A."/>
            <person name="Del Rio T.G."/>
            <person name="Tice H."/>
            <person name="Copeland A."/>
            <person name="Cheng J.F."/>
            <person name="Lucas S."/>
            <person name="Chen F."/>
            <person name="Nolan M."/>
            <person name="Bruce D."/>
            <person name="Goodwin L."/>
            <person name="Pitluck S."/>
            <person name="Ivanova N."/>
            <person name="Mavromatis K."/>
            <person name="Mikhailova N."/>
            <person name="Pati A."/>
            <person name="Chen A."/>
            <person name="Palaniappan K."/>
            <person name="Land M."/>
            <person name="Hauser L."/>
            <person name="Chang Y.J."/>
            <person name="Jeffries C.C."/>
            <person name="Saunders E."/>
            <person name="Chertkov O."/>
            <person name="Brettin T."/>
            <person name="Goker M."/>
            <person name="Rohde M."/>
            <person name="Bristow J."/>
            <person name="Eisen J.A."/>
            <person name="Markowitz V."/>
            <person name="Hugenholtz P."/>
            <person name="Kyrpides N.C."/>
            <person name="Klenk H.P."/>
            <person name="Detter J.C."/>
        </authorList>
    </citation>
    <scope>NUCLEOTIDE SEQUENCE [LARGE SCALE GENOMIC DNA]</scope>
    <source>
        <strain evidence="17">ATCC 13125 / DSM 2366 / CIP 104194 / JCM 7457 / NBRC 12017 / NCIMB 9290 / NRRL B-14731 / HIM 762-3</strain>
    </source>
</reference>
<dbReference type="KEGG" id="phe:Phep_2824"/>
<evidence type="ECO:0000313" key="16">
    <source>
        <dbReference type="EMBL" id="ACU05023.1"/>
    </source>
</evidence>
<dbReference type="GO" id="GO:0043565">
    <property type="term" value="F:sequence-specific DNA binding"/>
    <property type="evidence" value="ECO:0007669"/>
    <property type="project" value="InterPro"/>
</dbReference>
<keyword evidence="7 16" id="KW-0067">ATP-binding</keyword>
<evidence type="ECO:0000256" key="5">
    <source>
        <dbReference type="ARBA" id="ARBA00022741"/>
    </source>
</evidence>
<dbReference type="FunFam" id="2.60.40.10:FF:000791">
    <property type="entry name" value="Two-component system sensor histidine kinase/response regulator"/>
    <property type="match status" value="1"/>
</dbReference>
<dbReference type="Pfam" id="PF07495">
    <property type="entry name" value="Y_Y_Y"/>
    <property type="match status" value="1"/>
</dbReference>
<dbReference type="PANTHER" id="PTHR43547">
    <property type="entry name" value="TWO-COMPONENT HISTIDINE KINASE"/>
    <property type="match status" value="1"/>
</dbReference>
<dbReference type="EMBL" id="CP001681">
    <property type="protein sequence ID" value="ACU05023.1"/>
    <property type="molecule type" value="Genomic_DNA"/>
</dbReference>
<dbReference type="Gene3D" id="1.10.287.130">
    <property type="match status" value="1"/>
</dbReference>
<evidence type="ECO:0000256" key="1">
    <source>
        <dbReference type="ARBA" id="ARBA00000085"/>
    </source>
</evidence>
<organism evidence="16 17">
    <name type="scientific">Pedobacter heparinus (strain ATCC 13125 / DSM 2366 / CIP 104194 / JCM 7457 / NBRC 12017 / NCIMB 9290 / NRRL B-14731 / HIM 762-3)</name>
    <dbReference type="NCBI Taxonomy" id="485917"/>
    <lineage>
        <taxon>Bacteria</taxon>
        <taxon>Pseudomonadati</taxon>
        <taxon>Bacteroidota</taxon>
        <taxon>Sphingobacteriia</taxon>
        <taxon>Sphingobacteriales</taxon>
        <taxon>Sphingobacteriaceae</taxon>
        <taxon>Pedobacter</taxon>
    </lineage>
</organism>
<feature type="domain" description="Response regulatory" evidence="15">
    <location>
        <begin position="1122"/>
        <end position="1237"/>
    </location>
</feature>
<evidence type="ECO:0000259" key="13">
    <source>
        <dbReference type="PROSITE" id="PS01124"/>
    </source>
</evidence>
<dbReference type="Pfam" id="PF07494">
    <property type="entry name" value="Reg_prop"/>
    <property type="match status" value="6"/>
</dbReference>
<dbReference type="Gene3D" id="1.10.10.60">
    <property type="entry name" value="Homeodomain-like"/>
    <property type="match status" value="1"/>
</dbReference>
<dbReference type="InterPro" id="IPR009057">
    <property type="entry name" value="Homeodomain-like_sf"/>
</dbReference>
<feature type="signal peptide" evidence="12">
    <location>
        <begin position="1"/>
        <end position="41"/>
    </location>
</feature>
<dbReference type="InterPro" id="IPR036097">
    <property type="entry name" value="HisK_dim/P_sf"/>
</dbReference>
<dbReference type="InterPro" id="IPR011110">
    <property type="entry name" value="Reg_prop"/>
</dbReference>
<dbReference type="SMART" id="SM00387">
    <property type="entry name" value="HATPase_c"/>
    <property type="match status" value="1"/>
</dbReference>
<dbReference type="InterPro" id="IPR011006">
    <property type="entry name" value="CheY-like_superfamily"/>
</dbReference>
<evidence type="ECO:0000256" key="3">
    <source>
        <dbReference type="ARBA" id="ARBA00022553"/>
    </source>
</evidence>
<dbReference type="FunFam" id="3.30.565.10:FF:000037">
    <property type="entry name" value="Hybrid sensor histidine kinase/response regulator"/>
    <property type="match status" value="1"/>
</dbReference>
<dbReference type="PRINTS" id="PR00344">
    <property type="entry name" value="BCTRLSENSOR"/>
</dbReference>
<evidence type="ECO:0000256" key="8">
    <source>
        <dbReference type="ARBA" id="ARBA00023012"/>
    </source>
</evidence>
<dbReference type="SMART" id="SM00388">
    <property type="entry name" value="HisKA"/>
    <property type="match status" value="1"/>
</dbReference>
<dbReference type="eggNOG" id="COG0745">
    <property type="taxonomic scope" value="Bacteria"/>
</dbReference>
<feature type="modified residue" description="4-aspartylphosphate" evidence="11">
    <location>
        <position position="1170"/>
    </location>
</feature>
<dbReference type="SUPFAM" id="SSF63829">
    <property type="entry name" value="Calcium-dependent phosphotriesterase"/>
    <property type="match status" value="3"/>
</dbReference>
<dbReference type="InterPro" id="IPR013783">
    <property type="entry name" value="Ig-like_fold"/>
</dbReference>
<dbReference type="PROSITE" id="PS01124">
    <property type="entry name" value="HTH_ARAC_FAMILY_2"/>
    <property type="match status" value="1"/>
</dbReference>
<gene>
    <name evidence="16" type="ordered locus">Phep_2824</name>
</gene>
<dbReference type="GO" id="GO:0005524">
    <property type="term" value="F:ATP binding"/>
    <property type="evidence" value="ECO:0007669"/>
    <property type="project" value="UniProtKB-KW"/>
</dbReference>
<evidence type="ECO:0000256" key="2">
    <source>
        <dbReference type="ARBA" id="ARBA00012438"/>
    </source>
</evidence>
<dbReference type="Proteomes" id="UP000000852">
    <property type="component" value="Chromosome"/>
</dbReference>
<sequence>MWLILTWDLNTGFFNADRMRRGALYCYLLVLLLAARLPVHAQTNPDQNVKRYFRSISVDKGLSQSTVFAIVQDTLGFMWMATQDGLNRYDGETFTVYRPSKGDKKSIQSNYIRSIYLDHKGLLWVGGNQGVSRYDYASNNFQNYKLPRKPGEWYISSVIQDADKLIWASSSAGELFCLDQHTEQFKQVNFDASAYGIKSVRHLALLKNTLLVGTDVGLFKMNMKSRKLTSFNLGSAKPINELFIDDQVLWVGTEGNGLIKYNLTTGDWQNYRHLVTTVNGSLADNDVRGISKDAQGNLWLGTFRGLSILDPKTGIFQNYYHQASIPYTLSQNSVRFVYRDKQMGMWMGTFYGGINYYHQNDIKFNLLNQNTGGLSLNDQVVNLIKEDSKDNFWIGTNDKGLNYWDRKAGTIRYYTYKESDPNSLSSNNIKSIAFDQSGKLLVGTHNAGLNYLDPVTGKSKVFRHVASDPKSITGDMVYALLKDHQNRIWVGTRTGLDQFNVADQSFSHIYIDKAGKRLTSDELTYLLEDSKKRIWIGTTNGVNLFYPENLLFDPFPGAMLSNDVVSCIAEDHKKRIWVGTRDGLNLFDENTRSFVTFNTRKDFLKGTIYGIQPDDDGYLWISTNKGLVKFDPDTRKIQMFDNKDGLQNNQFNLYAFCKANDGMMLFGGINGISYFYPRTLDQAPLKLKVTFTGLEVFNKTVVPDDGYGILDQHIDQAAKLTFGHEFKQFSIFFNAFNYISPNRTKYQYKLEGFDADWQLTDNVPKASYTNLQPGKYIFHVKAIGPLGESSATKSLEIVVLPPWWNSNWFYLLVCLLGAGAGYIVYRVVSERIRTLHQLKLERMEREKVNSINQMKMDFFTNVSHEFRTPLTLILAPLEEIMNKPVTDKSLRRHHELMLLNAKRLYHLVDQLFEFKKTELGTKKLKVNRADMVSFIHEVYSSFSTLSAKNKIKYTYNSTEARLPFYFDKDSIEKILFNLLSNAFKYTPEAGSITVELTRKNNDAVIKVSDTGIGIDIKHQDRIFDRFYQVSGAEMNLGSGVGLAFTKRLVELHHGTITVESAPGKGSMFIVSIPLADEQYDADEHSGSQHYELSVENDEQGNFAEDVAFENPIAADDSQEKEKLLVVDDNPEIVDYLKNYFSNIYQVSVAYDGKEALGLLDEEQVDLIICDVMMPELDGIHFCKKIKQNIRTCHIPVVLLTAKNETNHQIKGLEVGADDYVTKPFSIALLEAKLQNISRSRKRLKEYYSSSTEIIPENIAFNTLDEDFLREAIAIIESHITESDFSVDKFSREIGMSRSNLYLKLKAITGESATDFIKRIRFKKAVELMESRQYTIAQVAYMSGFNSPSYFSTAFKQYYDCMPTEYLAKKDLEGN</sequence>
<dbReference type="InterPro" id="IPR011123">
    <property type="entry name" value="Y_Y_Y"/>
</dbReference>
<keyword evidence="6" id="KW-0418">Kinase</keyword>
<evidence type="ECO:0000259" key="14">
    <source>
        <dbReference type="PROSITE" id="PS50109"/>
    </source>
</evidence>
<dbReference type="InterPro" id="IPR004358">
    <property type="entry name" value="Sig_transdc_His_kin-like_C"/>
</dbReference>
<dbReference type="GO" id="GO:0003700">
    <property type="term" value="F:DNA-binding transcription factor activity"/>
    <property type="evidence" value="ECO:0007669"/>
    <property type="project" value="InterPro"/>
</dbReference>
<dbReference type="Gene3D" id="3.40.50.2300">
    <property type="match status" value="1"/>
</dbReference>
<dbReference type="EC" id="2.7.13.3" evidence="2"/>
<dbReference type="PANTHER" id="PTHR43547:SF2">
    <property type="entry name" value="HYBRID SIGNAL TRANSDUCTION HISTIDINE KINASE C"/>
    <property type="match status" value="1"/>
</dbReference>
<dbReference type="CDD" id="cd00082">
    <property type="entry name" value="HisKA"/>
    <property type="match status" value="1"/>
</dbReference>
<dbReference type="Pfam" id="PF12833">
    <property type="entry name" value="HTH_18"/>
    <property type="match status" value="1"/>
</dbReference>
<dbReference type="Pfam" id="PF02518">
    <property type="entry name" value="HATPase_c"/>
    <property type="match status" value="1"/>
</dbReference>
<dbReference type="SUPFAM" id="SSF55874">
    <property type="entry name" value="ATPase domain of HSP90 chaperone/DNA topoisomerase II/histidine kinase"/>
    <property type="match status" value="1"/>
</dbReference>
<evidence type="ECO:0000256" key="11">
    <source>
        <dbReference type="PROSITE-ProRule" id="PRU00169"/>
    </source>
</evidence>
<dbReference type="STRING" id="485917.Phep_2824"/>
<keyword evidence="9" id="KW-0805">Transcription regulation</keyword>
<dbReference type="Gene3D" id="2.60.40.10">
    <property type="entry name" value="Immunoglobulins"/>
    <property type="match status" value="1"/>
</dbReference>